<dbReference type="PROSITE" id="PS00599">
    <property type="entry name" value="AA_TRANSFER_CLASS_2"/>
    <property type="match status" value="1"/>
</dbReference>
<evidence type="ECO:0000259" key="10">
    <source>
        <dbReference type="Pfam" id="PF00155"/>
    </source>
</evidence>
<dbReference type="PANTHER" id="PTHR42885:SF2">
    <property type="entry name" value="HISTIDINOL-PHOSPHATE AMINOTRANSFERASE"/>
    <property type="match status" value="1"/>
</dbReference>
<organism evidence="11 12">
    <name type="scientific">Lentinula guzmanii</name>
    <dbReference type="NCBI Taxonomy" id="2804957"/>
    <lineage>
        <taxon>Eukaryota</taxon>
        <taxon>Fungi</taxon>
        <taxon>Dikarya</taxon>
        <taxon>Basidiomycota</taxon>
        <taxon>Agaricomycotina</taxon>
        <taxon>Agaricomycetes</taxon>
        <taxon>Agaricomycetidae</taxon>
        <taxon>Agaricales</taxon>
        <taxon>Marasmiineae</taxon>
        <taxon>Omphalotaceae</taxon>
        <taxon>Lentinula</taxon>
    </lineage>
</organism>
<keyword evidence="12" id="KW-1185">Reference proteome</keyword>
<comment type="catalytic activity">
    <reaction evidence="8">
        <text>L-histidinol phosphate + 2-oxoglutarate = 3-(imidazol-4-yl)-2-oxopropyl phosphate + L-glutamate</text>
        <dbReference type="Rhea" id="RHEA:23744"/>
        <dbReference type="ChEBI" id="CHEBI:16810"/>
        <dbReference type="ChEBI" id="CHEBI:29985"/>
        <dbReference type="ChEBI" id="CHEBI:57766"/>
        <dbReference type="ChEBI" id="CHEBI:57980"/>
        <dbReference type="EC" id="2.6.1.9"/>
    </reaction>
</comment>
<dbReference type="GO" id="GO:0004400">
    <property type="term" value="F:histidinol-phosphate transaminase activity"/>
    <property type="evidence" value="ECO:0007669"/>
    <property type="project" value="UniProtKB-EC"/>
</dbReference>
<keyword evidence="6" id="KW-0808">Transferase</keyword>
<dbReference type="Gene3D" id="3.40.640.10">
    <property type="entry name" value="Type I PLP-dependent aspartate aminotransferase-like (Major domain)"/>
    <property type="match status" value="1"/>
</dbReference>
<dbReference type="EMBL" id="JANVFO010000118">
    <property type="protein sequence ID" value="KAJ3711459.1"/>
    <property type="molecule type" value="Genomic_DNA"/>
</dbReference>
<dbReference type="InterPro" id="IPR004839">
    <property type="entry name" value="Aminotransferase_I/II_large"/>
</dbReference>
<comment type="caution">
    <text evidence="11">The sequence shown here is derived from an EMBL/GenBank/DDBJ whole genome shotgun (WGS) entry which is preliminary data.</text>
</comment>
<dbReference type="Pfam" id="PF00155">
    <property type="entry name" value="Aminotran_1_2"/>
    <property type="match status" value="1"/>
</dbReference>
<evidence type="ECO:0000256" key="6">
    <source>
        <dbReference type="ARBA" id="ARBA00022679"/>
    </source>
</evidence>
<evidence type="ECO:0000313" key="11">
    <source>
        <dbReference type="EMBL" id="KAJ3711459.1"/>
    </source>
</evidence>
<evidence type="ECO:0000256" key="1">
    <source>
        <dbReference type="ARBA" id="ARBA00001933"/>
    </source>
</evidence>
<evidence type="ECO:0000256" key="9">
    <source>
        <dbReference type="RuleBase" id="RU003693"/>
    </source>
</evidence>
<gene>
    <name evidence="11" type="ORF">DFJ43DRAFT_1161734</name>
</gene>
<evidence type="ECO:0000256" key="3">
    <source>
        <dbReference type="ARBA" id="ARBA00008392"/>
    </source>
</evidence>
<accession>A0AA38J1H4</accession>
<dbReference type="InterPro" id="IPR015424">
    <property type="entry name" value="PyrdxlP-dep_Trfase"/>
</dbReference>
<evidence type="ECO:0000256" key="7">
    <source>
        <dbReference type="ARBA" id="ARBA00022898"/>
    </source>
</evidence>
<dbReference type="PANTHER" id="PTHR42885">
    <property type="entry name" value="HISTIDINOL-PHOSPHATE AMINOTRANSFERASE-RELATED"/>
    <property type="match status" value="1"/>
</dbReference>
<evidence type="ECO:0000256" key="4">
    <source>
        <dbReference type="ARBA" id="ARBA00012748"/>
    </source>
</evidence>
<protein>
    <recommendedName>
        <fullName evidence="4">histidinol-phosphate transaminase</fullName>
        <ecNumber evidence="4">2.6.1.9</ecNumber>
    </recommendedName>
</protein>
<evidence type="ECO:0000313" key="12">
    <source>
        <dbReference type="Proteomes" id="UP001176059"/>
    </source>
</evidence>
<comment type="pathway">
    <text evidence="2">Amino-acid biosynthesis; L-histidine biosynthesis; L-histidine from 5-phospho-alpha-D-ribose 1-diphosphate: step 7/9.</text>
</comment>
<comment type="similarity">
    <text evidence="3 9">Belongs to the class-II pyridoxal-phosphate-dependent aminotransferase family.</text>
</comment>
<reference evidence="11" key="2">
    <citation type="journal article" date="2023" name="Proc. Natl. Acad. Sci. U.S.A.">
        <title>A global phylogenomic analysis of the shiitake genus Lentinula.</title>
        <authorList>
            <person name="Sierra-Patev S."/>
            <person name="Min B."/>
            <person name="Naranjo-Ortiz M."/>
            <person name="Looney B."/>
            <person name="Konkel Z."/>
            <person name="Slot J.C."/>
            <person name="Sakamoto Y."/>
            <person name="Steenwyk J.L."/>
            <person name="Rokas A."/>
            <person name="Carro J."/>
            <person name="Camarero S."/>
            <person name="Ferreira P."/>
            <person name="Molpeceres G."/>
            <person name="Ruiz-Duenas F.J."/>
            <person name="Serrano A."/>
            <person name="Henrissat B."/>
            <person name="Drula E."/>
            <person name="Hughes K.W."/>
            <person name="Mata J.L."/>
            <person name="Ishikawa N.K."/>
            <person name="Vargas-Isla R."/>
            <person name="Ushijima S."/>
            <person name="Smith C.A."/>
            <person name="Donoghue J."/>
            <person name="Ahrendt S."/>
            <person name="Andreopoulos W."/>
            <person name="He G."/>
            <person name="LaButti K."/>
            <person name="Lipzen A."/>
            <person name="Ng V."/>
            <person name="Riley R."/>
            <person name="Sandor L."/>
            <person name="Barry K."/>
            <person name="Martinez A.T."/>
            <person name="Xiao Y."/>
            <person name="Gibbons J.G."/>
            <person name="Terashima K."/>
            <person name="Grigoriev I.V."/>
            <person name="Hibbett D."/>
        </authorList>
    </citation>
    <scope>NUCLEOTIDE SEQUENCE</scope>
    <source>
        <strain evidence="11">ET3784</strain>
    </source>
</reference>
<dbReference type="Proteomes" id="UP001176059">
    <property type="component" value="Unassembled WGS sequence"/>
</dbReference>
<sequence>MLHRLTLYLDMDLHQYPDPSHDPIKLRLGGIVVVDEADIDFASAGSSAMTLVKDNANICILQTLSKSFGLAAIRPGITIVQLPLIQVLTNTKAPYNISTPTAHLALSTLSASSLATIQNRNTYCLTSSST</sequence>
<dbReference type="EC" id="2.6.1.9" evidence="4"/>
<dbReference type="InterPro" id="IPR015421">
    <property type="entry name" value="PyrdxlP-dep_Trfase_major"/>
</dbReference>
<dbReference type="SUPFAM" id="SSF53383">
    <property type="entry name" value="PLP-dependent transferases"/>
    <property type="match status" value="1"/>
</dbReference>
<proteinExistence type="inferred from homology"/>
<evidence type="ECO:0000256" key="5">
    <source>
        <dbReference type="ARBA" id="ARBA00022576"/>
    </source>
</evidence>
<evidence type="ECO:0000256" key="2">
    <source>
        <dbReference type="ARBA" id="ARBA00005011"/>
    </source>
</evidence>
<dbReference type="InterPro" id="IPR001917">
    <property type="entry name" value="Aminotrans_II_pyridoxalP_BS"/>
</dbReference>
<dbReference type="GO" id="GO:0030170">
    <property type="term" value="F:pyridoxal phosphate binding"/>
    <property type="evidence" value="ECO:0007669"/>
    <property type="project" value="InterPro"/>
</dbReference>
<keyword evidence="7 9" id="KW-0663">Pyridoxal phosphate</keyword>
<feature type="domain" description="Aminotransferase class I/classII large" evidence="10">
    <location>
        <begin position="27"/>
        <end position="114"/>
    </location>
</feature>
<comment type="cofactor">
    <cofactor evidence="1 9">
        <name>pyridoxal 5'-phosphate</name>
        <dbReference type="ChEBI" id="CHEBI:597326"/>
    </cofactor>
</comment>
<name>A0AA38J1H4_9AGAR</name>
<dbReference type="AlphaFoldDB" id="A0AA38J1H4"/>
<evidence type="ECO:0000256" key="8">
    <source>
        <dbReference type="ARBA" id="ARBA00047481"/>
    </source>
</evidence>
<reference evidence="11" key="1">
    <citation type="submission" date="2022-08" db="EMBL/GenBank/DDBJ databases">
        <authorList>
            <consortium name="DOE Joint Genome Institute"/>
            <person name="Min B."/>
            <person name="Sierra-Patev S."/>
            <person name="Naranjo-Ortiz M."/>
            <person name="Looney B."/>
            <person name="Konkel Z."/>
            <person name="Slot J.C."/>
            <person name="Sakamoto Y."/>
            <person name="Steenwyk J.L."/>
            <person name="Rokas A."/>
            <person name="Carro J."/>
            <person name="Camarero S."/>
            <person name="Ferreira P."/>
            <person name="Molpeceres G."/>
            <person name="Ruiz-duenas F.J."/>
            <person name="Serrano A."/>
            <person name="Henrissat B."/>
            <person name="Drula E."/>
            <person name="Hughes K.W."/>
            <person name="Mata J.L."/>
            <person name="Ishikawa N.K."/>
            <person name="Vargas-Isla R."/>
            <person name="Ushijima S."/>
            <person name="Smith C.A."/>
            <person name="Ahrendt S."/>
            <person name="Andreopoulos W."/>
            <person name="He G."/>
            <person name="LaButti K."/>
            <person name="Lipzen A."/>
            <person name="Ng V."/>
            <person name="Riley R."/>
            <person name="Sandor L."/>
            <person name="Barry K."/>
            <person name="Martinez A.T."/>
            <person name="Xiao Y."/>
            <person name="Gibbons J.G."/>
            <person name="Terashima K."/>
            <person name="Hibbett D.S."/>
            <person name="Grigoriev I.V."/>
        </authorList>
    </citation>
    <scope>NUCLEOTIDE SEQUENCE</scope>
    <source>
        <strain evidence="11">ET3784</strain>
    </source>
</reference>
<keyword evidence="5" id="KW-0032">Aminotransferase</keyword>